<accession>A0A2G8SE60</accession>
<comment type="caution">
    <text evidence="1">The sequence shown here is derived from an EMBL/GenBank/DDBJ whole genome shotgun (WGS) entry which is preliminary data.</text>
</comment>
<protein>
    <submittedName>
        <fullName evidence="1">Uncharacterized protein</fullName>
    </submittedName>
</protein>
<evidence type="ECO:0000313" key="1">
    <source>
        <dbReference type="EMBL" id="PIL32052.1"/>
    </source>
</evidence>
<dbReference type="EMBL" id="AYKW01000012">
    <property type="protein sequence ID" value="PIL32052.1"/>
    <property type="molecule type" value="Genomic_DNA"/>
</dbReference>
<dbReference type="AlphaFoldDB" id="A0A2G8SE60"/>
<evidence type="ECO:0000313" key="2">
    <source>
        <dbReference type="Proteomes" id="UP000230002"/>
    </source>
</evidence>
<organism evidence="1 2">
    <name type="scientific">Ganoderma sinense ZZ0214-1</name>
    <dbReference type="NCBI Taxonomy" id="1077348"/>
    <lineage>
        <taxon>Eukaryota</taxon>
        <taxon>Fungi</taxon>
        <taxon>Dikarya</taxon>
        <taxon>Basidiomycota</taxon>
        <taxon>Agaricomycotina</taxon>
        <taxon>Agaricomycetes</taxon>
        <taxon>Polyporales</taxon>
        <taxon>Polyporaceae</taxon>
        <taxon>Ganoderma</taxon>
    </lineage>
</organism>
<reference evidence="1 2" key="1">
    <citation type="journal article" date="2015" name="Sci. Rep.">
        <title>Chromosome-level genome map provides insights into diverse defense mechanisms in the medicinal fungus Ganoderma sinense.</title>
        <authorList>
            <person name="Zhu Y."/>
            <person name="Xu J."/>
            <person name="Sun C."/>
            <person name="Zhou S."/>
            <person name="Xu H."/>
            <person name="Nelson D.R."/>
            <person name="Qian J."/>
            <person name="Song J."/>
            <person name="Luo H."/>
            <person name="Xiang L."/>
            <person name="Li Y."/>
            <person name="Xu Z."/>
            <person name="Ji A."/>
            <person name="Wang L."/>
            <person name="Lu S."/>
            <person name="Hayward A."/>
            <person name="Sun W."/>
            <person name="Li X."/>
            <person name="Schwartz D.C."/>
            <person name="Wang Y."/>
            <person name="Chen S."/>
        </authorList>
    </citation>
    <scope>NUCLEOTIDE SEQUENCE [LARGE SCALE GENOMIC DNA]</scope>
    <source>
        <strain evidence="1 2">ZZ0214-1</strain>
    </source>
</reference>
<dbReference type="Proteomes" id="UP000230002">
    <property type="component" value="Unassembled WGS sequence"/>
</dbReference>
<proteinExistence type="predicted"/>
<sequence>MDVLPTSAEFFGGAPSVRSLWRGVHTSGPLPFLALNFTASLPITITFCARAGATPPAVLFPPVNLPARARIIRRRDGLRAADDQLATPSRRPAGQHRAFGRYAVCDSGAGRSAAAVVIPRKEMSDLHARATALNSKGRARCLPSDAQALGN</sequence>
<keyword evidence="2" id="KW-1185">Reference proteome</keyword>
<name>A0A2G8SE60_9APHY</name>
<gene>
    <name evidence="1" type="ORF">GSI_06756</name>
</gene>